<dbReference type="AlphaFoldDB" id="A0A1H6DWN9"/>
<dbReference type="Proteomes" id="UP000236745">
    <property type="component" value="Unassembled WGS sequence"/>
</dbReference>
<dbReference type="InterPro" id="IPR017946">
    <property type="entry name" value="PLC-like_Pdiesterase_TIM-brl"/>
</dbReference>
<accession>A0A1H6DWN9</accession>
<proteinExistence type="predicted"/>
<dbReference type="GO" id="GO:0008081">
    <property type="term" value="F:phosphoric diester hydrolase activity"/>
    <property type="evidence" value="ECO:0007669"/>
    <property type="project" value="InterPro"/>
</dbReference>
<reference evidence="1 2" key="1">
    <citation type="submission" date="2016-10" db="EMBL/GenBank/DDBJ databases">
        <authorList>
            <person name="de Groot N.N."/>
        </authorList>
    </citation>
    <scope>NUCLEOTIDE SEQUENCE [LARGE SCALE GENOMIC DNA]</scope>
    <source>
        <strain evidence="1 2">DSM 22012</strain>
    </source>
</reference>
<dbReference type="OrthoDB" id="2079904at2"/>
<dbReference type="GO" id="GO:0006629">
    <property type="term" value="P:lipid metabolic process"/>
    <property type="evidence" value="ECO:0007669"/>
    <property type="project" value="InterPro"/>
</dbReference>
<dbReference type="PANTHER" id="PTHR13593:SF113">
    <property type="entry name" value="SI:DKEY-266F7.9"/>
    <property type="match status" value="1"/>
</dbReference>
<evidence type="ECO:0008006" key="3">
    <source>
        <dbReference type="Google" id="ProtNLM"/>
    </source>
</evidence>
<keyword evidence="2" id="KW-1185">Reference proteome</keyword>
<protein>
    <recommendedName>
        <fullName evidence="3">Phosphatidylinositol diacylglycerol-lyase</fullName>
    </recommendedName>
</protein>
<dbReference type="PROSITE" id="PS50007">
    <property type="entry name" value="PIPLC_X_DOMAIN"/>
    <property type="match status" value="1"/>
</dbReference>
<dbReference type="Gene3D" id="3.20.20.190">
    <property type="entry name" value="Phosphatidylinositol (PI) phosphodiesterase"/>
    <property type="match status" value="1"/>
</dbReference>
<organism evidence="1 2">
    <name type="scientific">Marinobacterium lutimaris</name>
    <dbReference type="NCBI Taxonomy" id="568106"/>
    <lineage>
        <taxon>Bacteria</taxon>
        <taxon>Pseudomonadati</taxon>
        <taxon>Pseudomonadota</taxon>
        <taxon>Gammaproteobacteria</taxon>
        <taxon>Oceanospirillales</taxon>
        <taxon>Oceanospirillaceae</taxon>
        <taxon>Marinobacterium</taxon>
    </lineage>
</organism>
<dbReference type="SUPFAM" id="SSF51695">
    <property type="entry name" value="PLC-like phosphodiesterases"/>
    <property type="match status" value="1"/>
</dbReference>
<dbReference type="RefSeq" id="WP_146071945.1">
    <property type="nucleotide sequence ID" value="NZ_FNVQ01000014.1"/>
</dbReference>
<dbReference type="InterPro" id="IPR051057">
    <property type="entry name" value="PI-PLC_domain"/>
</dbReference>
<dbReference type="EMBL" id="FNVQ01000014">
    <property type="protein sequence ID" value="SEG89609.1"/>
    <property type="molecule type" value="Genomic_DNA"/>
</dbReference>
<evidence type="ECO:0000313" key="1">
    <source>
        <dbReference type="EMBL" id="SEG89609.1"/>
    </source>
</evidence>
<gene>
    <name evidence="1" type="ORF">SAMN05444390_1143</name>
</gene>
<name>A0A1H6DWN9_9GAMM</name>
<sequence length="521" mass="57740">MKVSTHKVNVYRYTTIKNGTPVVKFSNIYETDNEQTPILSFYGISEKDPNSIPVYEHENKVDGSLIYSASNSLEEGWNNKRVAFYASSIEYSHLTELDVFSVKGGLKEVYMTAPSNMFDSQAASRLSPKEVVRLKTSQPFFIETIDKGKWMEQSTNIHGKLLRNICLPSAHDAGTSQLQDIKTTDNGDDLAGFLNSIKKIGDDIAATGIGIIIDIPLFLSDNLFGLIKGLGRTQSQTIYEQLKGGIRGLDIRVYYYEPTDTFYTYHGCLGEKLDNVLDDIVSFSRETNGEIIYLSFSHFYHVDTAELKRRVTDNVRNKLGSYTFKKTTPLMSPLEQTYSDIVNQGVSGTKLIITYPDYTEASDEIFWTSSQIGLSGRYSNKNNVKEMIAGQIAQYNIAVAANKPFELSMTLTPQESDVYERVAGSLAGPLAVAALPVALIPIYGWGILAAVETLCAALAIYNAALSWRTLEELVRQLNPSLSSLVNANFVPEKGSNIISVMWVDFYETSGAVDTAITLSGR</sequence>
<evidence type="ECO:0000313" key="2">
    <source>
        <dbReference type="Proteomes" id="UP000236745"/>
    </source>
</evidence>
<dbReference type="PANTHER" id="PTHR13593">
    <property type="match status" value="1"/>
</dbReference>